<dbReference type="Gene3D" id="1.25.40.590">
    <property type="entry name" value="Type IV / VI secretion system, DotU"/>
    <property type="match status" value="1"/>
</dbReference>
<protein>
    <submittedName>
        <fullName evidence="2">DotU family type IV/VI secretion system protein</fullName>
    </submittedName>
</protein>
<keyword evidence="3" id="KW-1185">Reference proteome</keyword>
<feature type="domain" description="Type IV / VI secretion system DotU" evidence="1">
    <location>
        <begin position="34"/>
        <end position="232"/>
    </location>
</feature>
<name>A0A3E0U3D6_9GAMM</name>
<gene>
    <name evidence="2" type="ORF">DXX94_08300</name>
</gene>
<reference evidence="3" key="1">
    <citation type="submission" date="2018-08" db="EMBL/GenBank/DDBJ databases">
        <title>Thalassotalea euphylliae genome.</title>
        <authorList>
            <person name="Summers S."/>
            <person name="Rice S.A."/>
            <person name="Freckelton M.L."/>
            <person name="Nedved B.T."/>
            <person name="Hadfield M.G."/>
        </authorList>
    </citation>
    <scope>NUCLEOTIDE SEQUENCE [LARGE SCALE GENOMIC DNA]</scope>
    <source>
        <strain evidence="3">H3</strain>
    </source>
</reference>
<dbReference type="NCBIfam" id="TIGR03349">
    <property type="entry name" value="IV_VI_DotU"/>
    <property type="match status" value="1"/>
</dbReference>
<dbReference type="EMBL" id="QUOT01000001">
    <property type="protein sequence ID" value="REL30715.1"/>
    <property type="molecule type" value="Genomic_DNA"/>
</dbReference>
<dbReference type="AlphaFoldDB" id="A0A3E0U3D6"/>
<dbReference type="InterPro" id="IPR017732">
    <property type="entry name" value="T4/T6SS_DotU"/>
</dbReference>
<dbReference type="PANTHER" id="PTHR38033">
    <property type="entry name" value="MEMBRANE PROTEIN-RELATED"/>
    <property type="match status" value="1"/>
</dbReference>
<accession>A0A3E0U3D6</accession>
<dbReference type="Pfam" id="PF09850">
    <property type="entry name" value="DotU"/>
    <property type="match status" value="1"/>
</dbReference>
<evidence type="ECO:0000259" key="1">
    <source>
        <dbReference type="Pfam" id="PF09850"/>
    </source>
</evidence>
<dbReference type="InterPro" id="IPR038522">
    <property type="entry name" value="T4/T6SS_DotU_sf"/>
</dbReference>
<proteinExistence type="predicted"/>
<organism evidence="2 3">
    <name type="scientific">Thalassotalea euphylliae</name>
    <dbReference type="NCBI Taxonomy" id="1655234"/>
    <lineage>
        <taxon>Bacteria</taxon>
        <taxon>Pseudomonadati</taxon>
        <taxon>Pseudomonadota</taxon>
        <taxon>Gammaproteobacteria</taxon>
        <taxon>Alteromonadales</taxon>
        <taxon>Colwelliaceae</taxon>
        <taxon>Thalassotalea</taxon>
    </lineage>
</organism>
<dbReference type="Proteomes" id="UP000256899">
    <property type="component" value="Unassembled WGS sequence"/>
</dbReference>
<evidence type="ECO:0000313" key="3">
    <source>
        <dbReference type="Proteomes" id="UP000256899"/>
    </source>
</evidence>
<comment type="caution">
    <text evidence="2">The sequence shown here is derived from an EMBL/GenBank/DDBJ whole genome shotgun (WGS) entry which is preliminary data.</text>
</comment>
<dbReference type="PANTHER" id="PTHR38033:SF1">
    <property type="entry name" value="DOTU FAMILY TYPE IV_VI SECRETION SYSTEM PROTEIN"/>
    <property type="match status" value="1"/>
</dbReference>
<evidence type="ECO:0000313" key="2">
    <source>
        <dbReference type="EMBL" id="REL30715.1"/>
    </source>
</evidence>
<dbReference type="RefSeq" id="WP_116015124.1">
    <property type="nucleotide sequence ID" value="NZ_QUOT01000001.1"/>
</dbReference>
<sequence length="417" mass="47505">MHSANYSVNQFSLVDEKNEALTQLLANFSWQDEPLLKLSLPLFPQIDAISCIDDNATLDAFRHNLVSRLKQLKAQGQSLNLSPQLLDKLSFMWAAFLDERVIYESDIDTTAWENNTLVSQLFGIRNSGETFFTLVKQLMNDPSHNLELLQISYLLLQLGFKGKYHGRRAIELNQFIAEVSHALSEFGVLQTQNHRYSAYSKVVKKPYRMLLKPGIRPKWFWLTCIVVLTAAIGIYQQELSELYANQQDEYREMAKETRQYLTAIQPKNQFIEQKDFISQGSHLGQGSYIGQPSSMSNDTELVVTKQQPSDTAQQQVISSAPVANETTAILSTEISQPITKPKTGKRYLVQLGVYDRESAAQQLTSHCSNDTYPLQFGHIDTRTFVGYVTESYAQANTVSQFFQNHCQLVPYIKEYKP</sequence>